<dbReference type="GO" id="GO:0015920">
    <property type="term" value="P:lipopolysaccharide transport"/>
    <property type="evidence" value="ECO:0007669"/>
    <property type="project" value="TreeGrafter"/>
</dbReference>
<evidence type="ECO:0000256" key="1">
    <source>
        <dbReference type="ARBA" id="ARBA00004429"/>
    </source>
</evidence>
<accession>A0AA94HN25</accession>
<dbReference type="GO" id="GO:0140359">
    <property type="term" value="F:ABC-type transporter activity"/>
    <property type="evidence" value="ECO:0007669"/>
    <property type="project" value="InterPro"/>
</dbReference>
<feature type="domain" description="ABC transmembrane type-2" evidence="10">
    <location>
        <begin position="61"/>
        <end position="306"/>
    </location>
</feature>
<evidence type="ECO:0000256" key="8">
    <source>
        <dbReference type="ARBA" id="ARBA00023136"/>
    </source>
</evidence>
<evidence type="ECO:0000259" key="10">
    <source>
        <dbReference type="PROSITE" id="PS51012"/>
    </source>
</evidence>
<evidence type="ECO:0000256" key="4">
    <source>
        <dbReference type="ARBA" id="ARBA00022475"/>
    </source>
</evidence>
<keyword evidence="7 9" id="KW-1133">Transmembrane helix</keyword>
<evidence type="ECO:0000256" key="6">
    <source>
        <dbReference type="ARBA" id="ARBA00022692"/>
    </source>
</evidence>
<reference evidence="11 12" key="1">
    <citation type="submission" date="2016-10" db="EMBL/GenBank/DDBJ databases">
        <authorList>
            <person name="Varghese N."/>
            <person name="Submissions S."/>
        </authorList>
    </citation>
    <scope>NUCLEOTIDE SEQUENCE [LARGE SCALE GENOMIC DNA]</scope>
    <source>
        <strain evidence="11 12">IAM 15147</strain>
    </source>
</reference>
<evidence type="ECO:0000313" key="11">
    <source>
        <dbReference type="EMBL" id="SFS14086.1"/>
    </source>
</evidence>
<dbReference type="InterPro" id="IPR047817">
    <property type="entry name" value="ABC2_TM_bact-type"/>
</dbReference>
<organism evidence="11 12">
    <name type="scientific">Agrococcus baldri</name>
    <dbReference type="NCBI Taxonomy" id="153730"/>
    <lineage>
        <taxon>Bacteria</taxon>
        <taxon>Bacillati</taxon>
        <taxon>Actinomycetota</taxon>
        <taxon>Actinomycetes</taxon>
        <taxon>Micrococcales</taxon>
        <taxon>Microbacteriaceae</taxon>
        <taxon>Agrococcus</taxon>
    </lineage>
</organism>
<comment type="subcellular location">
    <subcellularLocation>
        <location evidence="1">Cell inner membrane</location>
        <topology evidence="1">Multi-pass membrane protein</topology>
    </subcellularLocation>
    <subcellularLocation>
        <location evidence="9">Cell membrane</location>
        <topology evidence="9">Multi-pass membrane protein</topology>
    </subcellularLocation>
</comment>
<name>A0AA94HN25_9MICO</name>
<keyword evidence="8 9" id="KW-0472">Membrane</keyword>
<feature type="transmembrane region" description="Helical" evidence="9">
    <location>
        <begin position="135"/>
        <end position="161"/>
    </location>
</feature>
<gene>
    <name evidence="11" type="ORF">SAMN04487783_1765</name>
</gene>
<keyword evidence="4 9" id="KW-1003">Cell membrane</keyword>
<evidence type="ECO:0000256" key="7">
    <source>
        <dbReference type="ARBA" id="ARBA00022989"/>
    </source>
</evidence>
<dbReference type="PANTHER" id="PTHR30413">
    <property type="entry name" value="INNER MEMBRANE TRANSPORT PERMEASE"/>
    <property type="match status" value="1"/>
</dbReference>
<keyword evidence="12" id="KW-1185">Reference proteome</keyword>
<keyword evidence="3 9" id="KW-0813">Transport</keyword>
<protein>
    <recommendedName>
        <fullName evidence="9">Transport permease protein</fullName>
    </recommendedName>
</protein>
<feature type="transmembrane region" description="Helical" evidence="9">
    <location>
        <begin position="212"/>
        <end position="233"/>
    </location>
</feature>
<sequence>MSDVATRRAQRLADEPWEHAGARSSGFGGFLASVRDIWQYRELLGRLTKRELKARYKDSKLGFVWSLVRPLTMLFVYAVVVGEFLGAARQIENFGIYIFAGLAIYTVYQEIVGAGTSAIVVNSGLIKKVYLPREIFPLATIGPAMFTLVIQLAILIIAAIVTASLHTGEPGVGVMTFGMHLLYAPAAIVLAIIWSAAFALALSAINVYLRDIAYLVDVVLVLVMWGSPILYSISMVEERLAGGAFEWLLPVYVNSPVTLTVLGFQEAFWQAGAATAHVPALWMNMLISAGIGLLAVYVSQRIFARLQGDFAQEL</sequence>
<dbReference type="AlphaFoldDB" id="A0AA94HN25"/>
<feature type="transmembrane region" description="Helical" evidence="9">
    <location>
        <begin position="280"/>
        <end position="298"/>
    </location>
</feature>
<comment type="similarity">
    <text evidence="2 9">Belongs to the ABC-2 integral membrane protein family.</text>
</comment>
<dbReference type="Proteomes" id="UP000198506">
    <property type="component" value="Unassembled WGS sequence"/>
</dbReference>
<dbReference type="Pfam" id="PF01061">
    <property type="entry name" value="ABC2_membrane"/>
    <property type="match status" value="1"/>
</dbReference>
<dbReference type="PANTHER" id="PTHR30413:SF8">
    <property type="entry name" value="TRANSPORT PERMEASE PROTEIN"/>
    <property type="match status" value="1"/>
</dbReference>
<evidence type="ECO:0000256" key="3">
    <source>
        <dbReference type="ARBA" id="ARBA00022448"/>
    </source>
</evidence>
<feature type="transmembrane region" description="Helical" evidence="9">
    <location>
        <begin position="94"/>
        <end position="123"/>
    </location>
</feature>
<evidence type="ECO:0000256" key="2">
    <source>
        <dbReference type="ARBA" id="ARBA00007783"/>
    </source>
</evidence>
<feature type="transmembrane region" description="Helical" evidence="9">
    <location>
        <begin position="61"/>
        <end position="82"/>
    </location>
</feature>
<dbReference type="GO" id="GO:0005886">
    <property type="term" value="C:plasma membrane"/>
    <property type="evidence" value="ECO:0007669"/>
    <property type="project" value="UniProtKB-SubCell"/>
</dbReference>
<keyword evidence="5" id="KW-0997">Cell inner membrane</keyword>
<evidence type="ECO:0000256" key="9">
    <source>
        <dbReference type="RuleBase" id="RU361157"/>
    </source>
</evidence>
<feature type="transmembrane region" description="Helical" evidence="9">
    <location>
        <begin position="181"/>
        <end position="205"/>
    </location>
</feature>
<keyword evidence="6 9" id="KW-0812">Transmembrane</keyword>
<evidence type="ECO:0000313" key="12">
    <source>
        <dbReference type="Proteomes" id="UP000198506"/>
    </source>
</evidence>
<evidence type="ECO:0000256" key="5">
    <source>
        <dbReference type="ARBA" id="ARBA00022519"/>
    </source>
</evidence>
<dbReference type="RefSeq" id="WP_092918017.1">
    <property type="nucleotide sequence ID" value="NZ_FOZN01000003.1"/>
</dbReference>
<proteinExistence type="inferred from homology"/>
<dbReference type="EMBL" id="FOZN01000003">
    <property type="protein sequence ID" value="SFS14086.1"/>
    <property type="molecule type" value="Genomic_DNA"/>
</dbReference>
<dbReference type="PROSITE" id="PS51012">
    <property type="entry name" value="ABC_TM2"/>
    <property type="match status" value="1"/>
</dbReference>
<dbReference type="InterPro" id="IPR013525">
    <property type="entry name" value="ABC2_TM"/>
</dbReference>
<comment type="caution">
    <text evidence="11">The sequence shown here is derived from an EMBL/GenBank/DDBJ whole genome shotgun (WGS) entry which is preliminary data.</text>
</comment>